<evidence type="ECO:0000256" key="5">
    <source>
        <dbReference type="ARBA" id="ARBA00023136"/>
    </source>
</evidence>
<keyword evidence="5 6" id="KW-0472">Membrane</keyword>
<dbReference type="Proteomes" id="UP001235030">
    <property type="component" value="Chromosome"/>
</dbReference>
<dbReference type="PANTHER" id="PTHR33931:SF2">
    <property type="entry name" value="HOLIN-LIKE PROTEIN CIDA"/>
    <property type="match status" value="1"/>
</dbReference>
<evidence type="ECO:0000256" key="1">
    <source>
        <dbReference type="ARBA" id="ARBA00004651"/>
    </source>
</evidence>
<dbReference type="Pfam" id="PF03788">
    <property type="entry name" value="LrgA"/>
    <property type="match status" value="1"/>
</dbReference>
<evidence type="ECO:0000256" key="4">
    <source>
        <dbReference type="ARBA" id="ARBA00022989"/>
    </source>
</evidence>
<keyword evidence="8" id="KW-1185">Reference proteome</keyword>
<dbReference type="RefSeq" id="WP_228105410.1">
    <property type="nucleotide sequence ID" value="NZ_CP101637.1"/>
</dbReference>
<comment type="subcellular location">
    <subcellularLocation>
        <location evidence="1">Cell membrane</location>
        <topology evidence="1">Multi-pass membrane protein</topology>
    </subcellularLocation>
</comment>
<organism evidence="7 8">
    <name type="scientific">Terrisporobacter mayombei</name>
    <dbReference type="NCBI Taxonomy" id="1541"/>
    <lineage>
        <taxon>Bacteria</taxon>
        <taxon>Bacillati</taxon>
        <taxon>Bacillota</taxon>
        <taxon>Clostridia</taxon>
        <taxon>Peptostreptococcales</taxon>
        <taxon>Peptostreptococcaceae</taxon>
        <taxon>Terrisporobacter</taxon>
    </lineage>
</organism>
<accession>A0ABY9Q4E1</accession>
<dbReference type="InterPro" id="IPR005538">
    <property type="entry name" value="LrgA/CidA"/>
</dbReference>
<evidence type="ECO:0000313" key="7">
    <source>
        <dbReference type="EMBL" id="WMT82851.1"/>
    </source>
</evidence>
<evidence type="ECO:0000313" key="8">
    <source>
        <dbReference type="Proteomes" id="UP001235030"/>
    </source>
</evidence>
<dbReference type="PANTHER" id="PTHR33931">
    <property type="entry name" value="HOLIN-LIKE PROTEIN CIDA-RELATED"/>
    <property type="match status" value="1"/>
</dbReference>
<reference evidence="7 8" key="1">
    <citation type="submission" date="2022-07" db="EMBL/GenBank/DDBJ databases">
        <title>Genome sequence of Terrisporobacter mayombei DSM6539.</title>
        <authorList>
            <person name="Boeer T."/>
            <person name="Bengelsdorf F.R."/>
            <person name="Daniel R."/>
            <person name="Poehlein A."/>
        </authorList>
    </citation>
    <scope>NUCLEOTIDE SEQUENCE [LARGE SCALE GENOMIC DNA]</scope>
    <source>
        <strain evidence="7 8">DSM 6539</strain>
    </source>
</reference>
<evidence type="ECO:0000256" key="6">
    <source>
        <dbReference type="SAM" id="Phobius"/>
    </source>
</evidence>
<feature type="transmembrane region" description="Helical" evidence="6">
    <location>
        <begin position="87"/>
        <end position="106"/>
    </location>
</feature>
<keyword evidence="2" id="KW-1003">Cell membrane</keyword>
<feature type="transmembrane region" description="Helical" evidence="6">
    <location>
        <begin position="61"/>
        <end position="81"/>
    </location>
</feature>
<feature type="transmembrane region" description="Helical" evidence="6">
    <location>
        <begin position="30"/>
        <end position="49"/>
    </location>
</feature>
<protein>
    <submittedName>
        <fullName evidence="7">Holin-like protein CidA</fullName>
    </submittedName>
</protein>
<sequence>MKIFNQLGIIFGIWAGGELISSLCSDFIKIPGTIVGMVILFLLLQFKIIKEEAIREVSDFLLNNMAIFFVPAGVSLINSLGLIGENIVVLLLSVTVATMIIMLVTGKTVDVMIHKKQVTIDKEEPDERFA</sequence>
<name>A0ABY9Q4E1_9FIRM</name>
<keyword evidence="4 6" id="KW-1133">Transmembrane helix</keyword>
<evidence type="ECO:0000256" key="2">
    <source>
        <dbReference type="ARBA" id="ARBA00022475"/>
    </source>
</evidence>
<evidence type="ECO:0000256" key="3">
    <source>
        <dbReference type="ARBA" id="ARBA00022692"/>
    </source>
</evidence>
<dbReference type="EMBL" id="CP101637">
    <property type="protein sequence ID" value="WMT82851.1"/>
    <property type="molecule type" value="Genomic_DNA"/>
</dbReference>
<feature type="transmembrane region" description="Helical" evidence="6">
    <location>
        <begin position="7"/>
        <end position="24"/>
    </location>
</feature>
<gene>
    <name evidence="7" type="primary">cidA</name>
    <name evidence="7" type="ORF">TEMA_33460</name>
</gene>
<proteinExistence type="predicted"/>
<keyword evidence="3 6" id="KW-0812">Transmembrane</keyword>